<name>A0A7I7MLQ7_9MYCO</name>
<evidence type="ECO:0000313" key="1">
    <source>
        <dbReference type="EMBL" id="BBX72717.1"/>
    </source>
</evidence>
<gene>
    <name evidence="1" type="ORF">MSHI_06230</name>
</gene>
<keyword evidence="2" id="KW-1185">Reference proteome</keyword>
<proteinExistence type="predicted"/>
<dbReference type="PROSITE" id="PS51257">
    <property type="entry name" value="PROKAR_LIPOPROTEIN"/>
    <property type="match status" value="1"/>
</dbReference>
<protein>
    <submittedName>
        <fullName evidence="1">Uncharacterized protein</fullName>
    </submittedName>
</protein>
<dbReference type="AlphaFoldDB" id="A0A7I7MLQ7"/>
<evidence type="ECO:0000313" key="2">
    <source>
        <dbReference type="Proteomes" id="UP000467236"/>
    </source>
</evidence>
<dbReference type="KEGG" id="mshj:MSHI_06230"/>
<reference evidence="1 2" key="1">
    <citation type="journal article" date="2019" name="Emerg. Microbes Infect.">
        <title>Comprehensive subspecies identification of 175 nontuberculous mycobacteria species based on 7547 genomic profiles.</title>
        <authorList>
            <person name="Matsumoto Y."/>
            <person name="Kinjo T."/>
            <person name="Motooka D."/>
            <person name="Nabeya D."/>
            <person name="Jung N."/>
            <person name="Uechi K."/>
            <person name="Horii T."/>
            <person name="Iida T."/>
            <person name="Fujita J."/>
            <person name="Nakamura S."/>
        </authorList>
    </citation>
    <scope>NUCLEOTIDE SEQUENCE [LARGE SCALE GENOMIC DNA]</scope>
    <source>
        <strain evidence="1 2">JCM 14233</strain>
    </source>
</reference>
<dbReference type="EMBL" id="AP022575">
    <property type="protein sequence ID" value="BBX72717.1"/>
    <property type="molecule type" value="Genomic_DNA"/>
</dbReference>
<accession>A0A7I7MLQ7</accession>
<sequence length="60" mass="5926">MSARKTSRTIQAIRTVVVVLAAIFAVLAAGCATQRVPGGGEVPAMPAPGVTSVAPLHTGA</sequence>
<dbReference type="RefSeq" id="WP_142272080.1">
    <property type="nucleotide sequence ID" value="NZ_AP022575.1"/>
</dbReference>
<dbReference type="Proteomes" id="UP000467236">
    <property type="component" value="Chromosome"/>
</dbReference>
<organism evidence="1 2">
    <name type="scientific">Mycobacterium shinjukuense</name>
    <dbReference type="NCBI Taxonomy" id="398694"/>
    <lineage>
        <taxon>Bacteria</taxon>
        <taxon>Bacillati</taxon>
        <taxon>Actinomycetota</taxon>
        <taxon>Actinomycetes</taxon>
        <taxon>Mycobacteriales</taxon>
        <taxon>Mycobacteriaceae</taxon>
        <taxon>Mycobacterium</taxon>
    </lineage>
</organism>